<organism evidence="1 2">
    <name type="scientific">Caerostris extrusa</name>
    <name type="common">Bark spider</name>
    <name type="synonym">Caerostris bankana</name>
    <dbReference type="NCBI Taxonomy" id="172846"/>
    <lineage>
        <taxon>Eukaryota</taxon>
        <taxon>Metazoa</taxon>
        <taxon>Ecdysozoa</taxon>
        <taxon>Arthropoda</taxon>
        <taxon>Chelicerata</taxon>
        <taxon>Arachnida</taxon>
        <taxon>Araneae</taxon>
        <taxon>Araneomorphae</taxon>
        <taxon>Entelegynae</taxon>
        <taxon>Araneoidea</taxon>
        <taxon>Araneidae</taxon>
        <taxon>Caerostris</taxon>
    </lineage>
</organism>
<comment type="caution">
    <text evidence="1">The sequence shown here is derived from an EMBL/GenBank/DDBJ whole genome shotgun (WGS) entry which is preliminary data.</text>
</comment>
<evidence type="ECO:0000313" key="2">
    <source>
        <dbReference type="Proteomes" id="UP001054945"/>
    </source>
</evidence>
<accession>A0AAV4QXP5</accession>
<protein>
    <submittedName>
        <fullName evidence="1">Uncharacterized protein</fullName>
    </submittedName>
</protein>
<proteinExistence type="predicted"/>
<gene>
    <name evidence="1" type="ORF">CEXT_355961</name>
</gene>
<dbReference type="AlphaFoldDB" id="A0AAV4QXP5"/>
<evidence type="ECO:0000313" key="1">
    <source>
        <dbReference type="EMBL" id="GIY14265.1"/>
    </source>
</evidence>
<sequence>MLFAFLDSLVHRGIRNSTEDATIHLHILIVLSLSTVGKFHRDAGSGASSVNDTLRVKLEFYIHFNSYNVLKRNLSPLNES</sequence>
<reference evidence="1 2" key="1">
    <citation type="submission" date="2021-06" db="EMBL/GenBank/DDBJ databases">
        <title>Caerostris extrusa draft genome.</title>
        <authorList>
            <person name="Kono N."/>
            <person name="Arakawa K."/>
        </authorList>
    </citation>
    <scope>NUCLEOTIDE SEQUENCE [LARGE SCALE GENOMIC DNA]</scope>
</reference>
<dbReference type="Proteomes" id="UP001054945">
    <property type="component" value="Unassembled WGS sequence"/>
</dbReference>
<name>A0AAV4QXP5_CAEEX</name>
<keyword evidence="2" id="KW-1185">Reference proteome</keyword>
<dbReference type="EMBL" id="BPLR01007053">
    <property type="protein sequence ID" value="GIY14265.1"/>
    <property type="molecule type" value="Genomic_DNA"/>
</dbReference>